<keyword evidence="2" id="KW-0378">Hydrolase</keyword>
<dbReference type="Proteomes" id="UP000316775">
    <property type="component" value="Unassembled WGS sequence"/>
</dbReference>
<keyword evidence="3" id="KW-1185">Reference proteome</keyword>
<reference evidence="2 3" key="1">
    <citation type="submission" date="2019-06" db="EMBL/GenBank/DDBJ databases">
        <title>Whole genome shotgun sequence of Flavobacterium flevense NBRC 14960.</title>
        <authorList>
            <person name="Hosoyama A."/>
            <person name="Uohara A."/>
            <person name="Ohji S."/>
            <person name="Ichikawa N."/>
        </authorList>
    </citation>
    <scope>NUCLEOTIDE SEQUENCE [LARGE SCALE GENOMIC DNA]</scope>
    <source>
        <strain evidence="2 3">NBRC 14960</strain>
    </source>
</reference>
<protein>
    <submittedName>
        <fullName evidence="2">Endonuclease</fullName>
    </submittedName>
</protein>
<accession>A0A4Y4AZL3</accession>
<dbReference type="GO" id="GO:0000175">
    <property type="term" value="F:3'-5'-RNA exonuclease activity"/>
    <property type="evidence" value="ECO:0007669"/>
    <property type="project" value="TreeGrafter"/>
</dbReference>
<dbReference type="InterPro" id="IPR036691">
    <property type="entry name" value="Endo/exonu/phosph_ase_sf"/>
</dbReference>
<dbReference type="RefSeq" id="WP_083552994.1">
    <property type="nucleotide sequence ID" value="NZ_BJNP01000056.1"/>
</dbReference>
<dbReference type="InterPro" id="IPR050410">
    <property type="entry name" value="CCR4/nocturin_mRNA_transcr"/>
</dbReference>
<organism evidence="2 3">
    <name type="scientific">Flavobacterium flevense</name>
    <dbReference type="NCBI Taxonomy" id="983"/>
    <lineage>
        <taxon>Bacteria</taxon>
        <taxon>Pseudomonadati</taxon>
        <taxon>Bacteroidota</taxon>
        <taxon>Flavobacteriia</taxon>
        <taxon>Flavobacteriales</taxon>
        <taxon>Flavobacteriaceae</taxon>
        <taxon>Flavobacterium</taxon>
    </lineage>
</organism>
<dbReference type="GO" id="GO:0004519">
    <property type="term" value="F:endonuclease activity"/>
    <property type="evidence" value="ECO:0007669"/>
    <property type="project" value="UniProtKB-KW"/>
</dbReference>
<dbReference type="PANTHER" id="PTHR12121:SF36">
    <property type="entry name" value="ENDONUCLEASE_EXONUCLEASE_PHOSPHATASE DOMAIN-CONTAINING PROTEIN"/>
    <property type="match status" value="1"/>
</dbReference>
<dbReference type="AlphaFoldDB" id="A0A4Y4AZL3"/>
<feature type="domain" description="Endonuclease/exonuclease/phosphatase" evidence="1">
    <location>
        <begin position="33"/>
        <end position="284"/>
    </location>
</feature>
<dbReference type="Pfam" id="PF03372">
    <property type="entry name" value="Exo_endo_phos"/>
    <property type="match status" value="1"/>
</dbReference>
<sequence length="294" mass="34488">MMPLIKRQAFLSYLLVLIFISNGYGQGEIRVLSANVRVALHEDDLKGVGWEDRKDIVMKVIKRQNPDIICLQEVIEVQNIAFKKYFKNFQILGYEGPEMDVYRDQDYHQIAKNPILYNKKKYELIAAGQYWLSDKPLLGGSKSWQTSRARNVNWIRLKEKRSGKQFRVLNTHLDHRSQEAQLSQVKMILEEARQYQEDFPQILAGDFNADSKNETIKNIKMEWKDSYHFVNPNFKPEHTYHAFEGVNAKSEKGKIDFIFTRGTVFPTEATIIKDCINERYPSDHYFITATMHLE</sequence>
<dbReference type="Gene3D" id="3.60.10.10">
    <property type="entry name" value="Endonuclease/exonuclease/phosphatase"/>
    <property type="match status" value="1"/>
</dbReference>
<proteinExistence type="predicted"/>
<dbReference type="SUPFAM" id="SSF56219">
    <property type="entry name" value="DNase I-like"/>
    <property type="match status" value="1"/>
</dbReference>
<keyword evidence="2" id="KW-0255">Endonuclease</keyword>
<keyword evidence="2" id="KW-0540">Nuclease</keyword>
<dbReference type="PANTHER" id="PTHR12121">
    <property type="entry name" value="CARBON CATABOLITE REPRESSOR PROTEIN 4"/>
    <property type="match status" value="1"/>
</dbReference>
<dbReference type="EMBL" id="BJNP01000056">
    <property type="protein sequence ID" value="GEC73681.1"/>
    <property type="molecule type" value="Genomic_DNA"/>
</dbReference>
<evidence type="ECO:0000313" key="2">
    <source>
        <dbReference type="EMBL" id="GEC73681.1"/>
    </source>
</evidence>
<dbReference type="OrthoDB" id="9793162at2"/>
<gene>
    <name evidence="2" type="ORF">FFL01_32200</name>
</gene>
<name>A0A4Y4AZL3_9FLAO</name>
<evidence type="ECO:0000259" key="1">
    <source>
        <dbReference type="Pfam" id="PF03372"/>
    </source>
</evidence>
<dbReference type="InterPro" id="IPR005135">
    <property type="entry name" value="Endo/exonuclease/phosphatase"/>
</dbReference>
<comment type="caution">
    <text evidence="2">The sequence shown here is derived from an EMBL/GenBank/DDBJ whole genome shotgun (WGS) entry which is preliminary data.</text>
</comment>
<dbReference type="CDD" id="cd09083">
    <property type="entry name" value="EEP-1"/>
    <property type="match status" value="1"/>
</dbReference>
<evidence type="ECO:0000313" key="3">
    <source>
        <dbReference type="Proteomes" id="UP000316775"/>
    </source>
</evidence>
<dbReference type="STRING" id="983.SAMN05443543_1193"/>